<dbReference type="CDD" id="cd04301">
    <property type="entry name" value="NAT_SF"/>
    <property type="match status" value="1"/>
</dbReference>
<dbReference type="EMBL" id="CP031165">
    <property type="protein sequence ID" value="AXV08577.1"/>
    <property type="molecule type" value="Genomic_DNA"/>
</dbReference>
<dbReference type="PROSITE" id="PS51186">
    <property type="entry name" value="GNAT"/>
    <property type="match status" value="1"/>
</dbReference>
<accession>A0A346Y280</accession>
<keyword evidence="2" id="KW-0012">Acyltransferase</keyword>
<dbReference type="InterPro" id="IPR050832">
    <property type="entry name" value="Bact_Acetyltransf"/>
</dbReference>
<keyword evidence="5" id="KW-1185">Reference proteome</keyword>
<name>A0A346Y280_9ACTN</name>
<dbReference type="OrthoDB" id="9802340at2"/>
<dbReference type="AlphaFoldDB" id="A0A346Y280"/>
<dbReference type="PANTHER" id="PTHR43877">
    <property type="entry name" value="AMINOALKYLPHOSPHONATE N-ACETYLTRANSFERASE-RELATED-RELATED"/>
    <property type="match status" value="1"/>
</dbReference>
<protein>
    <submittedName>
        <fullName evidence="4">Acetyltransferase</fullName>
    </submittedName>
</protein>
<dbReference type="InterPro" id="IPR016181">
    <property type="entry name" value="Acyl_CoA_acyltransferase"/>
</dbReference>
<proteinExistence type="predicted"/>
<feature type="domain" description="N-acetyltransferase" evidence="3">
    <location>
        <begin position="18"/>
        <end position="174"/>
    </location>
</feature>
<evidence type="ECO:0000256" key="1">
    <source>
        <dbReference type="ARBA" id="ARBA00022679"/>
    </source>
</evidence>
<evidence type="ECO:0000313" key="4">
    <source>
        <dbReference type="EMBL" id="AXV08577.1"/>
    </source>
</evidence>
<dbReference type="Gene3D" id="3.40.630.30">
    <property type="match status" value="1"/>
</dbReference>
<organism evidence="4 5">
    <name type="scientific">Euzebya pacifica</name>
    <dbReference type="NCBI Taxonomy" id="1608957"/>
    <lineage>
        <taxon>Bacteria</taxon>
        <taxon>Bacillati</taxon>
        <taxon>Actinomycetota</taxon>
        <taxon>Nitriliruptoria</taxon>
        <taxon>Euzebyales</taxon>
    </lineage>
</organism>
<evidence type="ECO:0000313" key="5">
    <source>
        <dbReference type="Proteomes" id="UP000264006"/>
    </source>
</evidence>
<dbReference type="Pfam" id="PF00583">
    <property type="entry name" value="Acetyltransf_1"/>
    <property type="match status" value="1"/>
</dbReference>
<sequence length="174" mass="19279">MTATSDGMLVGMTDRSEPVIRRGRPEDHGAVVALDIRSFEPHTSPGQPITAANNFFERVPADQHFMAWLDDHLVGYIRMGHPTPLPSNAHVVEIQGLAVDPAARGRGVGAMLVQAVLDDAEQRGMRKVSLRVMGSNPTAQRLYQRMGFEVQGHLRDEFLINGEYVDDLMMARFV</sequence>
<evidence type="ECO:0000259" key="3">
    <source>
        <dbReference type="PROSITE" id="PS51186"/>
    </source>
</evidence>
<dbReference type="RefSeq" id="WP_114592902.1">
    <property type="nucleotide sequence ID" value="NZ_CP031165.1"/>
</dbReference>
<gene>
    <name evidence="4" type="ORF">DVS28_a3905</name>
</gene>
<dbReference type="SUPFAM" id="SSF55729">
    <property type="entry name" value="Acyl-CoA N-acyltransferases (Nat)"/>
    <property type="match status" value="1"/>
</dbReference>
<dbReference type="GO" id="GO:0016747">
    <property type="term" value="F:acyltransferase activity, transferring groups other than amino-acyl groups"/>
    <property type="evidence" value="ECO:0007669"/>
    <property type="project" value="InterPro"/>
</dbReference>
<dbReference type="Proteomes" id="UP000264006">
    <property type="component" value="Chromosome"/>
</dbReference>
<reference evidence="4 5" key="1">
    <citation type="submission" date="2018-09" db="EMBL/GenBank/DDBJ databases">
        <title>Complete genome sequence of Euzebya sp. DY32-46 isolated from seawater of Pacific Ocean.</title>
        <authorList>
            <person name="Xu L."/>
            <person name="Wu Y.-H."/>
            <person name="Xu X.-W."/>
        </authorList>
    </citation>
    <scope>NUCLEOTIDE SEQUENCE [LARGE SCALE GENOMIC DNA]</scope>
    <source>
        <strain evidence="4 5">DY32-46</strain>
    </source>
</reference>
<keyword evidence="1 4" id="KW-0808">Transferase</keyword>
<evidence type="ECO:0000256" key="2">
    <source>
        <dbReference type="ARBA" id="ARBA00023315"/>
    </source>
</evidence>
<dbReference type="InterPro" id="IPR000182">
    <property type="entry name" value="GNAT_dom"/>
</dbReference>
<dbReference type="KEGG" id="euz:DVS28_a3905"/>